<name>A0A9N9XKX7_DIABA</name>
<sequence>MHVDVTDLLHDKSIIPARSQWIYKDDKEVHRTLYGRFPSGPALTSKSPIVSFLETEEVDVEDIINLIENGIIPDEWRVILAVAKEREQKRDNAWFYVKMIPEMQLYQTAT</sequence>
<keyword evidence="2" id="KW-1185">Reference proteome</keyword>
<reference evidence="1" key="1">
    <citation type="submission" date="2022-01" db="EMBL/GenBank/DDBJ databases">
        <authorList>
            <person name="King R."/>
        </authorList>
    </citation>
    <scope>NUCLEOTIDE SEQUENCE</scope>
</reference>
<gene>
    <name evidence="1" type="ORF">DIABBA_LOCUS13335</name>
</gene>
<evidence type="ECO:0000313" key="1">
    <source>
        <dbReference type="EMBL" id="CAG9840711.1"/>
    </source>
</evidence>
<evidence type="ECO:0000313" key="2">
    <source>
        <dbReference type="Proteomes" id="UP001153709"/>
    </source>
</evidence>
<dbReference type="Proteomes" id="UP001153709">
    <property type="component" value="Chromosome 9"/>
</dbReference>
<protein>
    <submittedName>
        <fullName evidence="1">Uncharacterized protein</fullName>
    </submittedName>
</protein>
<accession>A0A9N9XKX7</accession>
<dbReference type="OrthoDB" id="7402257at2759"/>
<dbReference type="AlphaFoldDB" id="A0A9N9XKX7"/>
<organism evidence="1 2">
    <name type="scientific">Diabrotica balteata</name>
    <name type="common">Banded cucumber beetle</name>
    <dbReference type="NCBI Taxonomy" id="107213"/>
    <lineage>
        <taxon>Eukaryota</taxon>
        <taxon>Metazoa</taxon>
        <taxon>Ecdysozoa</taxon>
        <taxon>Arthropoda</taxon>
        <taxon>Hexapoda</taxon>
        <taxon>Insecta</taxon>
        <taxon>Pterygota</taxon>
        <taxon>Neoptera</taxon>
        <taxon>Endopterygota</taxon>
        <taxon>Coleoptera</taxon>
        <taxon>Polyphaga</taxon>
        <taxon>Cucujiformia</taxon>
        <taxon>Chrysomeloidea</taxon>
        <taxon>Chrysomelidae</taxon>
        <taxon>Galerucinae</taxon>
        <taxon>Diabroticina</taxon>
        <taxon>Diabroticites</taxon>
        <taxon>Diabrotica</taxon>
    </lineage>
</organism>
<proteinExistence type="predicted"/>
<dbReference type="EMBL" id="OU898284">
    <property type="protein sequence ID" value="CAG9840711.1"/>
    <property type="molecule type" value="Genomic_DNA"/>
</dbReference>